<organism evidence="1 2">
    <name type="scientific">Mycobacterium avium subsp. hominissuis</name>
    <dbReference type="NCBI Taxonomy" id="439334"/>
    <lineage>
        <taxon>Bacteria</taxon>
        <taxon>Bacillati</taxon>
        <taxon>Actinomycetota</taxon>
        <taxon>Actinomycetes</taxon>
        <taxon>Mycobacteriales</taxon>
        <taxon>Mycobacteriaceae</taxon>
        <taxon>Mycobacterium</taxon>
        <taxon>Mycobacterium avium complex (MAC)</taxon>
    </lineage>
</organism>
<dbReference type="EMBL" id="CP029332">
    <property type="protein sequence ID" value="AXO22186.1"/>
    <property type="molecule type" value="Genomic_DNA"/>
</dbReference>
<accession>A0A3B6X5B1</accession>
<reference evidence="1 2" key="1">
    <citation type="submission" date="2018-05" db="EMBL/GenBank/DDBJ databases">
        <title>Sequencing and annotation of Mycobacterium avium strain 109 (MAC109).</title>
        <authorList>
            <person name="Matern W.M."/>
            <person name="Bader J.S."/>
            <person name="Karakousis P.C."/>
        </authorList>
    </citation>
    <scope>NUCLEOTIDE SEQUENCE [LARGE SCALE GENOMIC DNA]</scope>
    <source>
        <strain evidence="1 2">MAC109</strain>
    </source>
</reference>
<evidence type="ECO:0000313" key="1">
    <source>
        <dbReference type="EMBL" id="AXO22186.1"/>
    </source>
</evidence>
<dbReference type="SUPFAM" id="SSF53474">
    <property type="entry name" value="alpha/beta-Hydrolases"/>
    <property type="match status" value="1"/>
</dbReference>
<protein>
    <recommendedName>
        <fullName evidence="3">Alpha/beta hydrolase</fullName>
    </recommendedName>
</protein>
<gene>
    <name evidence="1" type="ORF">DFS55_05990</name>
</gene>
<dbReference type="Proteomes" id="UP000259236">
    <property type="component" value="Chromosome"/>
</dbReference>
<dbReference type="InterPro" id="IPR029058">
    <property type="entry name" value="AB_hydrolase_fold"/>
</dbReference>
<evidence type="ECO:0008006" key="3">
    <source>
        <dbReference type="Google" id="ProtNLM"/>
    </source>
</evidence>
<dbReference type="RefSeq" id="WP_062886651.1">
    <property type="nucleotide sequence ID" value="NZ_BDMX01000010.1"/>
</dbReference>
<evidence type="ECO:0000313" key="2">
    <source>
        <dbReference type="Proteomes" id="UP000259236"/>
    </source>
</evidence>
<sequence length="411" mass="45555">MTELRAIGFSELILQSGARHWSGQDLFERLGGFGRSFDTDLDQTRMGRWAEMNENDDPRPAVEFLLAILGSSLERESAAAAAALWRGLDLGAQLPPRSVTARRRIYDHLLFDPRYGDTLDSWLLQPFGFGEFGFSAFDAGETQPWDSDRWLNAHQQLQFRLGRDRYIDAFVVATTVQARLAQALRSPDAVTLSLAVAALEPVDTADGPPPAQEPTLPSTAAPPALTVSTIIHGTWAWIGDWWRPKVGDFHRFIYDNYRPNLYNGGARFSWSGAYRARHRAKAAEEFAEWAAELAPHGIQTLFGHSYGGEIATRAANLSVPIRQLVLLSTPVTSHVEAAAASGTEIVDVRLPLDPVLALELRTQRIAARQNVTEVITSWRLSHSATHRESVWVSEDIAERAQIQPEPNLVSG</sequence>
<dbReference type="AlphaFoldDB" id="A0A3B6X5B1"/>
<dbReference type="GeneID" id="75271614"/>
<dbReference type="Gene3D" id="3.40.50.1820">
    <property type="entry name" value="alpha/beta hydrolase"/>
    <property type="match status" value="1"/>
</dbReference>
<proteinExistence type="predicted"/>
<name>A0A3B6X5B1_MYCAV</name>